<dbReference type="EMBL" id="JACIFF010000001">
    <property type="protein sequence ID" value="MBB4077706.1"/>
    <property type="molecule type" value="Genomic_DNA"/>
</dbReference>
<protein>
    <recommendedName>
        <fullName evidence="1">Pyridoxamine 5'-phosphate oxidase Alr4036 family FMN-binding domain-containing protein</fullName>
    </recommendedName>
</protein>
<dbReference type="Gene3D" id="2.30.110.10">
    <property type="entry name" value="Electron Transport, Fmn-binding Protein, Chain A"/>
    <property type="match status" value="1"/>
</dbReference>
<evidence type="ECO:0000313" key="3">
    <source>
        <dbReference type="Proteomes" id="UP000576209"/>
    </source>
</evidence>
<proteinExistence type="predicted"/>
<accession>A0A840E9J3</accession>
<dbReference type="Proteomes" id="UP000576209">
    <property type="component" value="Unassembled WGS sequence"/>
</dbReference>
<name>A0A840E9J3_9BACT</name>
<feature type="domain" description="Pyridoxamine 5'-phosphate oxidase Alr4036 family FMN-binding" evidence="1">
    <location>
        <begin position="15"/>
        <end position="101"/>
    </location>
</feature>
<dbReference type="GO" id="GO:0010181">
    <property type="term" value="F:FMN binding"/>
    <property type="evidence" value="ECO:0007669"/>
    <property type="project" value="InterPro"/>
</dbReference>
<evidence type="ECO:0000259" key="1">
    <source>
        <dbReference type="Pfam" id="PF12766"/>
    </source>
</evidence>
<dbReference type="AlphaFoldDB" id="A0A840E9J3"/>
<dbReference type="InterPro" id="IPR012349">
    <property type="entry name" value="Split_barrel_FMN-bd"/>
</dbReference>
<dbReference type="Pfam" id="PF12766">
    <property type="entry name" value="Pyridox_oxase_2"/>
    <property type="match status" value="1"/>
</dbReference>
<evidence type="ECO:0000313" key="2">
    <source>
        <dbReference type="EMBL" id="MBB4077706.1"/>
    </source>
</evidence>
<gene>
    <name evidence="2" type="ORF">GGR28_000307</name>
</gene>
<keyword evidence="3" id="KW-1185">Reference proteome</keyword>
<dbReference type="RefSeq" id="WP_183493949.1">
    <property type="nucleotide sequence ID" value="NZ_JACIFF010000001.1"/>
</dbReference>
<sequence>MLRKIVSDDLWKQAWQLIFEALNTPDHPYATPAVATTDPYGVPRLRTVVLRDAATEDQSTLRCYTDIRSVKMDHLRREGAELSWLFWDPATKLQLTCGGPALLVRDEERQRIFSELPKHGRRAYATLLPPAAGLPEAQTGLPADWDERTLAETDYAEANFCVLETQLRWGEVLQLSRQGNARLTATRAAGVWKLDWIVP</sequence>
<dbReference type="SUPFAM" id="SSF50475">
    <property type="entry name" value="FMN-binding split barrel"/>
    <property type="match status" value="1"/>
</dbReference>
<reference evidence="2 3" key="1">
    <citation type="submission" date="2020-08" db="EMBL/GenBank/DDBJ databases">
        <title>Genomic Encyclopedia of Type Strains, Phase IV (KMG-IV): sequencing the most valuable type-strain genomes for metagenomic binning, comparative biology and taxonomic classification.</title>
        <authorList>
            <person name="Goeker M."/>
        </authorList>
    </citation>
    <scope>NUCLEOTIDE SEQUENCE [LARGE SCALE GENOMIC DNA]</scope>
    <source>
        <strain evidence="2 3">DSM 105137</strain>
    </source>
</reference>
<dbReference type="InterPro" id="IPR024624">
    <property type="entry name" value="Pyridox_Oxase_Alr4036_FMN-bd"/>
</dbReference>
<comment type="caution">
    <text evidence="2">The sequence shown here is derived from an EMBL/GenBank/DDBJ whole genome shotgun (WGS) entry which is preliminary data.</text>
</comment>
<organism evidence="2 3">
    <name type="scientific">Neolewinella aquimaris</name>
    <dbReference type="NCBI Taxonomy" id="1835722"/>
    <lineage>
        <taxon>Bacteria</taxon>
        <taxon>Pseudomonadati</taxon>
        <taxon>Bacteroidota</taxon>
        <taxon>Saprospiria</taxon>
        <taxon>Saprospirales</taxon>
        <taxon>Lewinellaceae</taxon>
        <taxon>Neolewinella</taxon>
    </lineage>
</organism>